<protein>
    <submittedName>
        <fullName evidence="1">Uncharacterized protein</fullName>
    </submittedName>
</protein>
<dbReference type="EMBL" id="JAXAFJ010000009">
    <property type="protein sequence ID" value="MDX6807147.1"/>
    <property type="molecule type" value="Genomic_DNA"/>
</dbReference>
<evidence type="ECO:0000313" key="1">
    <source>
        <dbReference type="EMBL" id="MDX6807147.1"/>
    </source>
</evidence>
<organism evidence="1 2">
    <name type="scientific">Terrihabitans rhizophilus</name>
    <dbReference type="NCBI Taxonomy" id="3092662"/>
    <lineage>
        <taxon>Bacteria</taxon>
        <taxon>Pseudomonadati</taxon>
        <taxon>Pseudomonadota</taxon>
        <taxon>Alphaproteobacteria</taxon>
        <taxon>Hyphomicrobiales</taxon>
        <taxon>Terrihabitans</taxon>
    </lineage>
</organism>
<dbReference type="Proteomes" id="UP001274321">
    <property type="component" value="Unassembled WGS sequence"/>
</dbReference>
<evidence type="ECO:0000313" key="2">
    <source>
        <dbReference type="Proteomes" id="UP001274321"/>
    </source>
</evidence>
<keyword evidence="2" id="KW-1185">Reference proteome</keyword>
<sequence length="304" mass="34463">MAITIRRYLFEENGDIKFVPRRTTDALVHEDHALPQYANTRQRIAEIVVENESGRAVQILDAVGRYWSFSERGQLQEDLHRPWALNFSEEKPHGKVVDLQPAIKRREWEREHRWDVMAEDLDRIAGLLRPDLADDGVYVKSIAGAAPKKPPLTSEARSALRDIRPLLFDIEQKLARLSEPALKGLAFEARQVSRDIFDPSCLYAGLAAEADRQREIKARHRTGKGVWYAVLHVFVEDDARSGREVDTVVEACKGQKAAAEAGQRLLAANAYRFSERTSLQVRLYSDLEWPSEGAEALGSSLEYT</sequence>
<dbReference type="RefSeq" id="WP_319845269.1">
    <property type="nucleotide sequence ID" value="NZ_JAXAFJ010000009.1"/>
</dbReference>
<reference evidence="1 2" key="1">
    <citation type="submission" date="2023-11" db="EMBL/GenBank/DDBJ databases">
        <authorList>
            <person name="Bao R."/>
        </authorList>
    </citation>
    <scope>NUCLEOTIDE SEQUENCE [LARGE SCALE GENOMIC DNA]</scope>
    <source>
        <strain evidence="1 2">PJ23</strain>
    </source>
</reference>
<comment type="caution">
    <text evidence="1">The sequence shown here is derived from an EMBL/GenBank/DDBJ whole genome shotgun (WGS) entry which is preliminary data.</text>
</comment>
<name>A0ABU4RQK4_9HYPH</name>
<proteinExistence type="predicted"/>
<gene>
    <name evidence="1" type="ORF">SCD90_13835</name>
</gene>
<accession>A0ABU4RQK4</accession>